<dbReference type="PANTHER" id="PTHR46825:SF7">
    <property type="entry name" value="D-ALANYL-D-ALANINE CARBOXYPEPTIDASE"/>
    <property type="match status" value="1"/>
</dbReference>
<accession>X2KYU1</accession>
<organism evidence="2 3">
    <name type="scientific">Mycobacterium phage Hawkeye</name>
    <dbReference type="NCBI Taxonomy" id="1458711"/>
    <lineage>
        <taxon>Viruses</taxon>
        <taxon>Duplodnaviria</taxon>
        <taxon>Heunggongvirae</taxon>
        <taxon>Uroviricota</taxon>
        <taxon>Caudoviricetes</taxon>
        <taxon>Dclasvirinae</taxon>
        <taxon>Hawkeyevirus</taxon>
        <taxon>Hawkeyevirus hawkeye</taxon>
    </lineage>
</organism>
<dbReference type="SUPFAM" id="SSF56601">
    <property type="entry name" value="beta-lactamase/transpeptidase-like"/>
    <property type="match status" value="1"/>
</dbReference>
<keyword evidence="2" id="KW-0645">Protease</keyword>
<dbReference type="Gene3D" id="3.40.710.10">
    <property type="entry name" value="DD-peptidase/beta-lactamase superfamily"/>
    <property type="match status" value="1"/>
</dbReference>
<dbReference type="PROSITE" id="PS50853">
    <property type="entry name" value="FN3"/>
    <property type="match status" value="1"/>
</dbReference>
<dbReference type="InterPro" id="IPR036116">
    <property type="entry name" value="FN3_sf"/>
</dbReference>
<dbReference type="Proteomes" id="UP000019737">
    <property type="component" value="Segment"/>
</dbReference>
<feature type="domain" description="Fibronectin type-III" evidence="1">
    <location>
        <begin position="1"/>
        <end position="73"/>
    </location>
</feature>
<dbReference type="PANTHER" id="PTHR46825">
    <property type="entry name" value="D-ALANYL-D-ALANINE-CARBOXYPEPTIDASE/ENDOPEPTIDASE AMPH"/>
    <property type="match status" value="1"/>
</dbReference>
<dbReference type="KEGG" id="vg:19527213"/>
<reference evidence="2 3" key="1">
    <citation type="submission" date="2014-01" db="EMBL/GenBank/DDBJ databases">
        <authorList>
            <person name="Schneider V.M."/>
            <person name="Bowman C.A."/>
            <person name="Russell D.A."/>
            <person name="Pope W.H."/>
            <person name="Jacobs-Sera D."/>
            <person name="Hendrix R.W."/>
            <person name="Hatfull G.F."/>
        </authorList>
    </citation>
    <scope>NUCLEOTIDE SEQUENCE [LARGE SCALE GENOMIC DNA]</scope>
</reference>
<dbReference type="InterPro" id="IPR003961">
    <property type="entry name" value="FN3_dom"/>
</dbReference>
<dbReference type="Pfam" id="PF00144">
    <property type="entry name" value="Beta-lactamase"/>
    <property type="match status" value="1"/>
</dbReference>
<dbReference type="RefSeq" id="YP_009035928.1">
    <property type="nucleotide sequence ID" value="NC_024209.1"/>
</dbReference>
<evidence type="ECO:0000313" key="3">
    <source>
        <dbReference type="Proteomes" id="UP000019737"/>
    </source>
</evidence>
<dbReference type="OrthoDB" id="838at10239"/>
<protein>
    <submittedName>
        <fullName evidence="2">D-ala-D-ala carboxypeptidase</fullName>
    </submittedName>
</protein>
<sequence>MAIVGYNVYLVPAGGTVDDRIKITPSPIPGPEFNYPAEFPNTEYDLRMTAVDEAGLESPLSNPVSPLPKTLEYSPGDPLSPADEAAIDAIVAASMAESKQPGILIAVDGPRGKLTKAYGVTKLSGGRPLTIADHAWIASTTKTFTSHRVMRAVADGLLSLDDVVSTYIPSVPNGNLIKIRHLLQMRSGIYDYTQHPLVLLSMSIFPTASWNEATILSYIQSGTPYFTPGTAYQYNNGNFVLLGLILKKITGRYIRNMLMEDTVVPLGLTETTWPVNSSGYGVPKTPEPAATTSQWNPDMLGCAGGFTSTVTDLITWAKELRDHTLMDETIWEQWTDLSQSFWGYAAPFREGTPVQFGYGLGLESTGTWFGHNGSWFGAGCQAAFEKNTGATIAVSENLQTTTSNGPVPLAAYTTIFRKVAEYLYPGSMDDQVYPQP</sequence>
<dbReference type="SUPFAM" id="SSF49265">
    <property type="entry name" value="Fibronectin type III"/>
    <property type="match status" value="1"/>
</dbReference>
<evidence type="ECO:0000313" key="2">
    <source>
        <dbReference type="EMBL" id="AHN84044.1"/>
    </source>
</evidence>
<dbReference type="InterPro" id="IPR012338">
    <property type="entry name" value="Beta-lactam/transpept-like"/>
</dbReference>
<keyword evidence="3" id="KW-1185">Reference proteome</keyword>
<keyword evidence="2" id="KW-0378">Hydrolase</keyword>
<dbReference type="InterPro" id="IPR050491">
    <property type="entry name" value="AmpC-like"/>
</dbReference>
<keyword evidence="2" id="KW-0121">Carboxypeptidase</keyword>
<name>X2KYU1_9CAUD</name>
<dbReference type="EMBL" id="KJ194582">
    <property type="protein sequence ID" value="AHN84044.1"/>
    <property type="molecule type" value="Genomic_DNA"/>
</dbReference>
<evidence type="ECO:0000259" key="1">
    <source>
        <dbReference type="PROSITE" id="PS50853"/>
    </source>
</evidence>
<dbReference type="InterPro" id="IPR001466">
    <property type="entry name" value="Beta-lactam-related"/>
</dbReference>
<dbReference type="GeneID" id="19527213"/>
<dbReference type="GO" id="GO:0004180">
    <property type="term" value="F:carboxypeptidase activity"/>
    <property type="evidence" value="ECO:0007669"/>
    <property type="project" value="UniProtKB-KW"/>
</dbReference>
<proteinExistence type="predicted"/>
<gene>
    <name evidence="2" type="primary">33</name>
    <name evidence="2" type="ORF">PBI_HAWKEYE_33</name>
</gene>